<protein>
    <recommendedName>
        <fullName evidence="1">Phosphoribosyltransferase domain-containing protein</fullName>
    </recommendedName>
</protein>
<dbReference type="SUPFAM" id="SSF53271">
    <property type="entry name" value="PRTase-like"/>
    <property type="match status" value="1"/>
</dbReference>
<dbReference type="Gene3D" id="3.40.50.2020">
    <property type="match status" value="1"/>
</dbReference>
<gene>
    <name evidence="2" type="ORF">H0A68_17650</name>
</gene>
<sequence>MPPPSATALCYDYVRVEAIVLAFVPAWRQAGFDAIVAIARGGLVPGVMAATELDLPLHALAYDRPARRPTWYSAGQPARRSRLLLVEDIAGRGTTLSDCAAFLRAQGHEVHIFTLAHDAQSRIRPDYGAPVPDGYRAWFPWERTSISPGFDATDNQPNRPEYDYAYWAIDLDGILLMDLPEADYARALNETLARRDALLPSNTLPGIDLQNVTIITGRPEQDRERTKSWLDRHGFHGSLVMRDARRHGPADTPLHKAQALLARCHTHFLESDPVQALQIARIAPVARVIWWNGGEALAVHASEVGGLKLL</sequence>
<dbReference type="Pfam" id="PF00156">
    <property type="entry name" value="Pribosyltran"/>
    <property type="match status" value="1"/>
</dbReference>
<feature type="domain" description="Phosphoribosyltransferase" evidence="1">
    <location>
        <begin position="32"/>
        <end position="128"/>
    </location>
</feature>
<dbReference type="OrthoDB" id="6952519at2"/>
<evidence type="ECO:0000259" key="1">
    <source>
        <dbReference type="Pfam" id="PF00156"/>
    </source>
</evidence>
<dbReference type="InterPro" id="IPR000836">
    <property type="entry name" value="PRTase_dom"/>
</dbReference>
<dbReference type="RefSeq" id="WP_129970631.1">
    <property type="nucleotide sequence ID" value="NZ_JACCEW010000006.1"/>
</dbReference>
<dbReference type="EMBL" id="JACCEW010000006">
    <property type="protein sequence ID" value="NYT38707.1"/>
    <property type="molecule type" value="Genomic_DNA"/>
</dbReference>
<dbReference type="AlphaFoldDB" id="A0A853FFP2"/>
<evidence type="ECO:0000313" key="2">
    <source>
        <dbReference type="EMBL" id="NYT38707.1"/>
    </source>
</evidence>
<dbReference type="Proteomes" id="UP000580517">
    <property type="component" value="Unassembled WGS sequence"/>
</dbReference>
<organism evidence="2 3">
    <name type="scientific">Allopusillimonas soli</name>
    <dbReference type="NCBI Taxonomy" id="659016"/>
    <lineage>
        <taxon>Bacteria</taxon>
        <taxon>Pseudomonadati</taxon>
        <taxon>Pseudomonadota</taxon>
        <taxon>Betaproteobacteria</taxon>
        <taxon>Burkholderiales</taxon>
        <taxon>Alcaligenaceae</taxon>
        <taxon>Allopusillimonas</taxon>
    </lineage>
</organism>
<proteinExistence type="predicted"/>
<keyword evidence="3" id="KW-1185">Reference proteome</keyword>
<name>A0A853FFP2_9BURK</name>
<evidence type="ECO:0000313" key="3">
    <source>
        <dbReference type="Proteomes" id="UP000580517"/>
    </source>
</evidence>
<comment type="caution">
    <text evidence="2">The sequence shown here is derived from an EMBL/GenBank/DDBJ whole genome shotgun (WGS) entry which is preliminary data.</text>
</comment>
<reference evidence="2 3" key="1">
    <citation type="submission" date="2020-07" db="EMBL/GenBank/DDBJ databases">
        <title>Taxonomic revisions and descriptions of new bacterial species based on genomic comparisons in the high-G+C-content subgroup of the family Alcaligenaceae.</title>
        <authorList>
            <person name="Szabo A."/>
            <person name="Felfoldi T."/>
        </authorList>
    </citation>
    <scope>NUCLEOTIDE SEQUENCE [LARGE SCALE GENOMIC DNA]</scope>
    <source>
        <strain evidence="2 3">DSM 25264</strain>
    </source>
</reference>
<accession>A0A853FFP2</accession>
<dbReference type="CDD" id="cd06223">
    <property type="entry name" value="PRTases_typeI"/>
    <property type="match status" value="1"/>
</dbReference>
<dbReference type="InterPro" id="IPR029057">
    <property type="entry name" value="PRTase-like"/>
</dbReference>